<reference evidence="2 3" key="1">
    <citation type="journal article" date="2020" name="Nature">
        <title>Six reference-quality genomes reveal evolution of bat adaptations.</title>
        <authorList>
            <person name="Jebb D."/>
            <person name="Huang Z."/>
            <person name="Pippel M."/>
            <person name="Hughes G.M."/>
            <person name="Lavrichenko K."/>
            <person name="Devanna P."/>
            <person name="Winkler S."/>
            <person name="Jermiin L.S."/>
            <person name="Skirmuntt E.C."/>
            <person name="Katzourakis A."/>
            <person name="Burkitt-Gray L."/>
            <person name="Ray D.A."/>
            <person name="Sullivan K.A.M."/>
            <person name="Roscito J.G."/>
            <person name="Kirilenko B.M."/>
            <person name="Davalos L.M."/>
            <person name="Corthals A.P."/>
            <person name="Power M.L."/>
            <person name="Jones G."/>
            <person name="Ransome R.D."/>
            <person name="Dechmann D.K.N."/>
            <person name="Locatelli A.G."/>
            <person name="Puechmaille S.J."/>
            <person name="Fedrigo O."/>
            <person name="Jarvis E.D."/>
            <person name="Hiller M."/>
            <person name="Vernes S.C."/>
            <person name="Myers E.W."/>
            <person name="Teeling E.C."/>
        </authorList>
    </citation>
    <scope>NUCLEOTIDE SEQUENCE [LARGE SCALE GENOMIC DNA]</scope>
    <source>
        <strain evidence="2">MMolMol1</strain>
        <tissue evidence="2">Muscle</tissue>
    </source>
</reference>
<feature type="compositionally biased region" description="Basic and acidic residues" evidence="1">
    <location>
        <begin position="111"/>
        <end position="121"/>
    </location>
</feature>
<proteinExistence type="predicted"/>
<gene>
    <name evidence="2" type="ORF">HJG59_007999</name>
</gene>
<sequence>MAGREKSPVWLGPVAKNLLVSTSLGTGAKEGSSGSFTPRLGQTQTQQAEKVALGVKTGRAWKRRWNWILRVLPATLALCCSSENWAVPAWSLRWGRPGGFRGEFTQGKPNPKSEEKELRFL</sequence>
<comment type="caution">
    <text evidence="2">The sequence shown here is derived from an EMBL/GenBank/DDBJ whole genome shotgun (WGS) entry which is preliminary data.</text>
</comment>
<dbReference type="AlphaFoldDB" id="A0A7J8JVU3"/>
<accession>A0A7J8JVU3</accession>
<organism evidence="2 3">
    <name type="scientific">Molossus molossus</name>
    <name type="common">Pallas' mastiff bat</name>
    <name type="synonym">Vespertilio molossus</name>
    <dbReference type="NCBI Taxonomy" id="27622"/>
    <lineage>
        <taxon>Eukaryota</taxon>
        <taxon>Metazoa</taxon>
        <taxon>Chordata</taxon>
        <taxon>Craniata</taxon>
        <taxon>Vertebrata</taxon>
        <taxon>Euteleostomi</taxon>
        <taxon>Mammalia</taxon>
        <taxon>Eutheria</taxon>
        <taxon>Laurasiatheria</taxon>
        <taxon>Chiroptera</taxon>
        <taxon>Yangochiroptera</taxon>
        <taxon>Molossidae</taxon>
        <taxon>Molossus</taxon>
    </lineage>
</organism>
<keyword evidence="3" id="KW-1185">Reference proteome</keyword>
<dbReference type="InParanoid" id="A0A7J8JVU3"/>
<protein>
    <submittedName>
        <fullName evidence="2">Uncharacterized protein</fullName>
    </submittedName>
</protein>
<evidence type="ECO:0000256" key="1">
    <source>
        <dbReference type="SAM" id="MobiDB-lite"/>
    </source>
</evidence>
<name>A0A7J8JVU3_MOLMO</name>
<dbReference type="EMBL" id="JACASF010000001">
    <property type="protein sequence ID" value="KAF6500986.1"/>
    <property type="molecule type" value="Genomic_DNA"/>
</dbReference>
<evidence type="ECO:0000313" key="2">
    <source>
        <dbReference type="EMBL" id="KAF6500986.1"/>
    </source>
</evidence>
<evidence type="ECO:0000313" key="3">
    <source>
        <dbReference type="Proteomes" id="UP000550707"/>
    </source>
</evidence>
<dbReference type="Proteomes" id="UP000550707">
    <property type="component" value="Unassembled WGS sequence"/>
</dbReference>
<feature type="region of interest" description="Disordered" evidence="1">
    <location>
        <begin position="101"/>
        <end position="121"/>
    </location>
</feature>